<feature type="compositionally biased region" description="Low complexity" evidence="1">
    <location>
        <begin position="105"/>
        <end position="119"/>
    </location>
</feature>
<reference evidence="2" key="1">
    <citation type="submission" date="2019-10" db="EMBL/GenBank/DDBJ databases">
        <authorList>
            <person name="Nor Muhammad N."/>
        </authorList>
    </citation>
    <scope>NUCLEOTIDE SEQUENCE</scope>
</reference>
<dbReference type="AlphaFoldDB" id="A0A5K1K6F6"/>
<dbReference type="EMBL" id="LR729825">
    <property type="protein sequence ID" value="VWP01977.1"/>
    <property type="molecule type" value="Genomic_DNA"/>
</dbReference>
<sequence>MAPKRPSNDYVHAFHASVRKVASGPTFLHFASSTPPDQVVSAVPTLLREFKYQESSGTRVKPDPDAETSQLPLSEDLHAKQSRSAASVASGTSRCSATPGVPLVSSARASSMPSQSNSRHIGSLVRAGSVSRTAGGVPRVGSISRSRVIQGDKTQEPRPVGVSRAHFAGGTTSSASRAGTPRPPPQPEDFDEPPVLAPLSNRITRSSSRTIHSPKPKPASPSVDLSLAGITAPEPMDPNDYTRYKKSCQLTDEEKGRSRKGKSAQQELVTAWFEHEGEYPLRHPPNLSGHGKIQHGDVFWYRSPLGIQLWLWTEGDDGDEDFWRPVPLGVCRNIDGRYLGLNPSQKPSWVTETWLGKQKKNGVRVFIFKAT</sequence>
<evidence type="ECO:0000313" key="2">
    <source>
        <dbReference type="EMBL" id="VWP01977.1"/>
    </source>
</evidence>
<evidence type="ECO:0000256" key="1">
    <source>
        <dbReference type="SAM" id="MobiDB-lite"/>
    </source>
</evidence>
<accession>A0A5K1K6F6</accession>
<feature type="compositionally biased region" description="Polar residues" evidence="1">
    <location>
        <begin position="82"/>
        <end position="96"/>
    </location>
</feature>
<proteinExistence type="predicted"/>
<gene>
    <name evidence="2" type="primary">Q879S6</name>
</gene>
<feature type="region of interest" description="Disordered" evidence="1">
    <location>
        <begin position="53"/>
        <end position="243"/>
    </location>
</feature>
<protein>
    <submittedName>
        <fullName evidence="2">Hemagglutinin-like secreted protein</fullName>
    </submittedName>
</protein>
<organism evidence="2">
    <name type="scientific">Ganoderma boninense</name>
    <dbReference type="NCBI Taxonomy" id="34458"/>
    <lineage>
        <taxon>Eukaryota</taxon>
        <taxon>Fungi</taxon>
        <taxon>Dikarya</taxon>
        <taxon>Basidiomycota</taxon>
        <taxon>Agaricomycotina</taxon>
        <taxon>Agaricomycetes</taxon>
        <taxon>Polyporales</taxon>
        <taxon>Polyporaceae</taxon>
        <taxon>Ganoderma</taxon>
    </lineage>
</organism>
<feature type="compositionally biased region" description="Low complexity" evidence="1">
    <location>
        <begin position="202"/>
        <end position="211"/>
    </location>
</feature>
<name>A0A5K1K6F6_9APHY</name>